<name>A0A1V9YM21_ACHHY</name>
<reference evidence="8 9" key="1">
    <citation type="journal article" date="2014" name="Genome Biol. Evol.">
        <title>The secreted proteins of Achlya hypogyna and Thraustotheca clavata identify the ancestral oomycete secretome and reveal gene acquisitions by horizontal gene transfer.</title>
        <authorList>
            <person name="Misner I."/>
            <person name="Blouin N."/>
            <person name="Leonard G."/>
            <person name="Richards T.A."/>
            <person name="Lane C.E."/>
        </authorList>
    </citation>
    <scope>NUCLEOTIDE SEQUENCE [LARGE SCALE GENOMIC DNA]</scope>
    <source>
        <strain evidence="8 9">ATCC 48635</strain>
    </source>
</reference>
<dbReference type="EMBL" id="JNBR01001485">
    <property type="protein sequence ID" value="OQR86756.1"/>
    <property type="molecule type" value="Genomic_DNA"/>
</dbReference>
<dbReference type="Pfam" id="PF09070">
    <property type="entry name" value="PFU"/>
    <property type="match status" value="1"/>
</dbReference>
<evidence type="ECO:0000256" key="2">
    <source>
        <dbReference type="ARBA" id="ARBA00022490"/>
    </source>
</evidence>
<gene>
    <name evidence="8" type="ORF">ACHHYP_09984</name>
</gene>
<evidence type="ECO:0000259" key="6">
    <source>
        <dbReference type="PROSITE" id="PS51394"/>
    </source>
</evidence>
<dbReference type="GO" id="GO:0043130">
    <property type="term" value="F:ubiquitin binding"/>
    <property type="evidence" value="ECO:0007669"/>
    <property type="project" value="TreeGrafter"/>
</dbReference>
<dbReference type="SMART" id="SM00320">
    <property type="entry name" value="WD40"/>
    <property type="match status" value="7"/>
</dbReference>
<evidence type="ECO:0000313" key="9">
    <source>
        <dbReference type="Proteomes" id="UP000243579"/>
    </source>
</evidence>
<sequence length="771" mass="80589">MATYNIARSLQGHGGAIRAICEVGNVLVTGSMDAAVYVWSSSSSIEQSIFDHNHWVTALTTLAPNHVQRLGAPGFVSGSMDTCLRVYLKGDDGFACAMVLKGHTSGVISLAWQAASVLLSGSWDGTCRGWDLVTQTCTFVLPNHENGVCVLGLDDGTIVTGSTGRQEGNQVIDAVVRIWKTSQSATDYSVQSTLTDHQGPVRGLVAVPDIGFASCSNDGSVKLWTATGEVLMNCSHPLNHEGKPGFVLGLAYLPESRLLVSASEDCTACVWSLDGSLLQTIAHPQGLWTVAPLADGLFVTGGDDKVARVFSTDASMDNAAAEILALQEQVAEAAKTRQSGPSNVDIEKLPDYFARATRPGSSDGFIQMFRKGSVAFACQWSGPSQTWLDIGEVTGTGSGGVIDGESFDLVIPVELETPNGLRKLQIGYNQGQNPFQVAQAFIDKHMLQQGYLKEIADFITAQSGSYQAPVLGSSASAPAAVSPQAFASAFFPVKTYGSFDSTKVAKLHATVVQFNTAVAPEMALTGSELDLLAALLTTLTQTSYYHSSKVTTDQVRVALKMVEHWPAAQVFPALDVCRLLALHPAGADALSPKAAWLRQRCLAFGTSVRRPGLTTDVLGTDVAAPNPTRMLAWRVLCNFCVHAPLRAVVVAAAEVESALTATVAAGLGNKTLAVTLATLALNLSVAVAAKERTATAGLAPLLATFVAPAAGALDDDTFGRIVLAIGTLGSVAPQLWAALPSAAVLRDRAAAFGSSPAVGAIVSDVASAASQ</sequence>
<dbReference type="SUPFAM" id="SSF50978">
    <property type="entry name" value="WD40 repeat-like"/>
    <property type="match status" value="1"/>
</dbReference>
<dbReference type="CDD" id="cd00200">
    <property type="entry name" value="WD40"/>
    <property type="match status" value="1"/>
</dbReference>
<feature type="repeat" description="WD" evidence="5">
    <location>
        <begin position="240"/>
        <end position="274"/>
    </location>
</feature>
<dbReference type="PROSITE" id="PS51394">
    <property type="entry name" value="PFU"/>
    <property type="match status" value="1"/>
</dbReference>
<dbReference type="PANTHER" id="PTHR19849:SF0">
    <property type="entry name" value="PHOSPHOLIPASE A-2-ACTIVATING PROTEIN"/>
    <property type="match status" value="1"/>
</dbReference>
<accession>A0A1V9YM21</accession>
<feature type="repeat" description="WD" evidence="5">
    <location>
        <begin position="100"/>
        <end position="140"/>
    </location>
</feature>
<feature type="domain" description="PUL" evidence="7">
    <location>
        <begin position="489"/>
        <end position="768"/>
    </location>
</feature>
<dbReference type="GO" id="GO:0010992">
    <property type="term" value="P:ubiquitin recycling"/>
    <property type="evidence" value="ECO:0007669"/>
    <property type="project" value="TreeGrafter"/>
</dbReference>
<keyword evidence="3 5" id="KW-0853">WD repeat</keyword>
<dbReference type="InterPro" id="IPR036322">
    <property type="entry name" value="WD40_repeat_dom_sf"/>
</dbReference>
<evidence type="ECO:0000313" key="8">
    <source>
        <dbReference type="EMBL" id="OQR86756.1"/>
    </source>
</evidence>
<evidence type="ECO:0000256" key="4">
    <source>
        <dbReference type="ARBA" id="ARBA00022737"/>
    </source>
</evidence>
<dbReference type="STRING" id="1202772.A0A1V9YM21"/>
<dbReference type="PROSITE" id="PS50294">
    <property type="entry name" value="WD_REPEATS_REGION"/>
    <property type="match status" value="1"/>
</dbReference>
<comment type="subcellular location">
    <subcellularLocation>
        <location evidence="1">Cytoplasm</location>
    </subcellularLocation>
</comment>
<comment type="caution">
    <text evidence="8">The sequence shown here is derived from an EMBL/GenBank/DDBJ whole genome shotgun (WGS) entry which is preliminary data.</text>
</comment>
<evidence type="ECO:0000259" key="7">
    <source>
        <dbReference type="PROSITE" id="PS51396"/>
    </source>
</evidence>
<dbReference type="PANTHER" id="PTHR19849">
    <property type="entry name" value="PHOSPHOLIPASE A-2-ACTIVATING PROTEIN"/>
    <property type="match status" value="1"/>
</dbReference>
<protein>
    <submittedName>
        <fullName evidence="8">Phospholipase A-2-activating protein</fullName>
    </submittedName>
</protein>
<dbReference type="Gene3D" id="3.10.20.870">
    <property type="entry name" value="PFU (PLAA family ubiquitin binding), C-terminal domain"/>
    <property type="match status" value="1"/>
</dbReference>
<proteinExistence type="predicted"/>
<keyword evidence="9" id="KW-1185">Reference proteome</keyword>
<dbReference type="AlphaFoldDB" id="A0A1V9YM21"/>
<dbReference type="InterPro" id="IPR038122">
    <property type="entry name" value="PFU_sf"/>
</dbReference>
<dbReference type="PROSITE" id="PS51396">
    <property type="entry name" value="PUL"/>
    <property type="match status" value="1"/>
</dbReference>
<dbReference type="InterPro" id="IPR019775">
    <property type="entry name" value="WD40_repeat_CS"/>
</dbReference>
<dbReference type="Pfam" id="PF00400">
    <property type="entry name" value="WD40"/>
    <property type="match status" value="4"/>
</dbReference>
<feature type="repeat" description="WD" evidence="5">
    <location>
        <begin position="10"/>
        <end position="40"/>
    </location>
</feature>
<dbReference type="OrthoDB" id="10265988at2759"/>
<evidence type="ECO:0000256" key="3">
    <source>
        <dbReference type="ARBA" id="ARBA00022574"/>
    </source>
</evidence>
<keyword evidence="2" id="KW-0963">Cytoplasm</keyword>
<dbReference type="InterPro" id="IPR015155">
    <property type="entry name" value="PFU"/>
</dbReference>
<dbReference type="GO" id="GO:0005634">
    <property type="term" value="C:nucleus"/>
    <property type="evidence" value="ECO:0007669"/>
    <property type="project" value="TreeGrafter"/>
</dbReference>
<dbReference type="InterPro" id="IPR015943">
    <property type="entry name" value="WD40/YVTN_repeat-like_dom_sf"/>
</dbReference>
<dbReference type="PROSITE" id="PS50082">
    <property type="entry name" value="WD_REPEATS_2"/>
    <property type="match status" value="4"/>
</dbReference>
<dbReference type="Gene3D" id="2.130.10.10">
    <property type="entry name" value="YVTN repeat-like/Quinoprotein amine dehydrogenase"/>
    <property type="match status" value="1"/>
</dbReference>
<evidence type="ECO:0000256" key="1">
    <source>
        <dbReference type="ARBA" id="ARBA00004496"/>
    </source>
</evidence>
<dbReference type="GO" id="GO:0043161">
    <property type="term" value="P:proteasome-mediated ubiquitin-dependent protein catabolic process"/>
    <property type="evidence" value="ECO:0007669"/>
    <property type="project" value="TreeGrafter"/>
</dbReference>
<dbReference type="Gene3D" id="1.25.10.10">
    <property type="entry name" value="Leucine-rich Repeat Variant"/>
    <property type="match status" value="1"/>
</dbReference>
<dbReference type="Pfam" id="PF08324">
    <property type="entry name" value="PUL"/>
    <property type="match status" value="1"/>
</dbReference>
<evidence type="ECO:0000256" key="5">
    <source>
        <dbReference type="PROSITE-ProRule" id="PRU00221"/>
    </source>
</evidence>
<keyword evidence="4" id="KW-0677">Repeat</keyword>
<dbReference type="GO" id="GO:0005737">
    <property type="term" value="C:cytoplasm"/>
    <property type="evidence" value="ECO:0007669"/>
    <property type="project" value="UniProtKB-SubCell"/>
</dbReference>
<dbReference type="InterPro" id="IPR001680">
    <property type="entry name" value="WD40_rpt"/>
</dbReference>
<feature type="repeat" description="WD" evidence="5">
    <location>
        <begin position="194"/>
        <end position="224"/>
    </location>
</feature>
<dbReference type="InterPro" id="IPR013535">
    <property type="entry name" value="PUL_dom"/>
</dbReference>
<dbReference type="Proteomes" id="UP000243579">
    <property type="component" value="Unassembled WGS sequence"/>
</dbReference>
<dbReference type="InterPro" id="IPR011989">
    <property type="entry name" value="ARM-like"/>
</dbReference>
<organism evidence="8 9">
    <name type="scientific">Achlya hypogyna</name>
    <name type="common">Oomycete</name>
    <name type="synonym">Protoachlya hypogyna</name>
    <dbReference type="NCBI Taxonomy" id="1202772"/>
    <lineage>
        <taxon>Eukaryota</taxon>
        <taxon>Sar</taxon>
        <taxon>Stramenopiles</taxon>
        <taxon>Oomycota</taxon>
        <taxon>Saprolegniomycetes</taxon>
        <taxon>Saprolegniales</taxon>
        <taxon>Achlyaceae</taxon>
        <taxon>Achlya</taxon>
    </lineage>
</organism>
<feature type="domain" description="PFU" evidence="6">
    <location>
        <begin position="379"/>
        <end position="473"/>
    </location>
</feature>
<dbReference type="PROSITE" id="PS00678">
    <property type="entry name" value="WD_REPEATS_1"/>
    <property type="match status" value="1"/>
</dbReference>